<dbReference type="PANTHER" id="PTHR30047">
    <property type="entry name" value="HIGH-AFFINITY CHOLINE TRANSPORT PROTEIN-RELATED"/>
    <property type="match status" value="1"/>
</dbReference>
<sequence>MSNDICGSTRVGKPYKDVTLIVSSIVMITLAVGSLTAFPDQSKVFAEVAFTGATRMFGSWVQLLGFFSVVITIALACSKYGNIRLGEGRPQYSTIGWVFMFICAGLGSATMYWAFMEWGYYYLTPGLGIAPASAKALEYSIAYSFFHWGITPWAMYAIASLAMAYHFHVRRNKGLSLASVVEAITGLSAKGPAGRMIDLIFLLATFGGLVLTITLTTSTVSRGLSDLIDVPDGFALKASLVVLVTLVFSLTSYVGISSGMQRLAKLACGLTLLFGLIVIALGPTRFILNNMTNALGLTLQNFVHMSLFTDPVGGGDFSRDWTAFYWLYWTTYTPGVAIFVTRVSRGRTIREVVMAMVLGGCAGCWFFFGSLESYAIHQFMSGVIDTPAILNGIGGEAGVSMLLTSLPFGKVLAVLYFLLMLVFLASHLDAVSFTVAATSTRNLREGADPSPGLRVFWCVMLAALPMAMLYIDAPLSTLKTAVVLAAIPFMFVLVVMVVGLFRWLREDYGSMCAYQIEEQSRQMAQEARHLFSVPVVQPTVESAQKTQAW</sequence>
<feature type="transmembrane region" description="Helical" evidence="7">
    <location>
        <begin position="483"/>
        <end position="504"/>
    </location>
</feature>
<proteinExistence type="predicted"/>
<feature type="transmembrane region" description="Helical" evidence="7">
    <location>
        <begin position="234"/>
        <end position="254"/>
    </location>
</feature>
<comment type="subcellular location">
    <subcellularLocation>
        <location evidence="1">Cell membrane</location>
        <topology evidence="1">Multi-pass membrane protein</topology>
    </subcellularLocation>
</comment>
<feature type="transmembrane region" description="Helical" evidence="7">
    <location>
        <begin position="452"/>
        <end position="471"/>
    </location>
</feature>
<evidence type="ECO:0000256" key="1">
    <source>
        <dbReference type="ARBA" id="ARBA00004651"/>
    </source>
</evidence>
<feature type="transmembrane region" description="Helical" evidence="7">
    <location>
        <begin position="97"/>
        <end position="115"/>
    </location>
</feature>
<feature type="transmembrane region" description="Helical" evidence="7">
    <location>
        <begin position="266"/>
        <end position="288"/>
    </location>
</feature>
<feature type="transmembrane region" description="Helical" evidence="7">
    <location>
        <begin position="352"/>
        <end position="371"/>
    </location>
</feature>
<evidence type="ECO:0000313" key="8">
    <source>
        <dbReference type="EMBL" id="NWB95494.1"/>
    </source>
</evidence>
<reference evidence="8 9" key="1">
    <citation type="submission" date="2020-04" db="EMBL/GenBank/DDBJ databases">
        <title>Molecular characterization of pseudomonads from Agaricus bisporus reveal novel blotch 2 pathogens in Western Europe.</title>
        <authorList>
            <person name="Taparia T."/>
            <person name="Krijger M."/>
            <person name="Haynes E."/>
            <person name="Elpinstone J.G."/>
            <person name="Noble R."/>
            <person name="Van Der Wolf J."/>
        </authorList>
    </citation>
    <scope>NUCLEOTIDE SEQUENCE [LARGE SCALE GENOMIC DNA]</scope>
    <source>
        <strain evidence="8 9">H7001</strain>
    </source>
</reference>
<feature type="transmembrane region" description="Helical" evidence="7">
    <location>
        <begin position="18"/>
        <end position="37"/>
    </location>
</feature>
<accession>A0A7Y8C1D4</accession>
<keyword evidence="3" id="KW-1003">Cell membrane</keyword>
<dbReference type="RefSeq" id="WP_177100640.1">
    <property type="nucleotide sequence ID" value="NZ_JACAQB010000004.1"/>
</dbReference>
<evidence type="ECO:0000256" key="6">
    <source>
        <dbReference type="ARBA" id="ARBA00023136"/>
    </source>
</evidence>
<dbReference type="NCBIfam" id="NF007412">
    <property type="entry name" value="PRK09950.1"/>
    <property type="match status" value="1"/>
</dbReference>
<dbReference type="GO" id="GO:0005886">
    <property type="term" value="C:plasma membrane"/>
    <property type="evidence" value="ECO:0007669"/>
    <property type="project" value="UniProtKB-SubCell"/>
</dbReference>
<evidence type="ECO:0000256" key="2">
    <source>
        <dbReference type="ARBA" id="ARBA00022448"/>
    </source>
</evidence>
<evidence type="ECO:0000313" key="9">
    <source>
        <dbReference type="Proteomes" id="UP000539985"/>
    </source>
</evidence>
<feature type="transmembrane region" description="Helical" evidence="7">
    <location>
        <begin position="411"/>
        <end position="431"/>
    </location>
</feature>
<organism evidence="8 9">
    <name type="scientific">Pseudomonas gingeri</name>
    <dbReference type="NCBI Taxonomy" id="117681"/>
    <lineage>
        <taxon>Bacteria</taxon>
        <taxon>Pseudomonadati</taxon>
        <taxon>Pseudomonadota</taxon>
        <taxon>Gammaproteobacteria</taxon>
        <taxon>Pseudomonadales</taxon>
        <taxon>Pseudomonadaceae</taxon>
        <taxon>Pseudomonas</taxon>
    </lineage>
</organism>
<dbReference type="AlphaFoldDB" id="A0A7Y8C1D4"/>
<comment type="caution">
    <text evidence="8">The sequence shown here is derived from an EMBL/GenBank/DDBJ whole genome shotgun (WGS) entry which is preliminary data.</text>
</comment>
<dbReference type="Proteomes" id="UP000539985">
    <property type="component" value="Unassembled WGS sequence"/>
</dbReference>
<dbReference type="Pfam" id="PF02028">
    <property type="entry name" value="BCCT"/>
    <property type="match status" value="1"/>
</dbReference>
<keyword evidence="6 7" id="KW-0472">Membrane</keyword>
<feature type="transmembrane region" description="Helical" evidence="7">
    <location>
        <begin position="323"/>
        <end position="340"/>
    </location>
</feature>
<feature type="transmembrane region" description="Helical" evidence="7">
    <location>
        <begin position="57"/>
        <end position="77"/>
    </location>
</feature>
<protein>
    <submittedName>
        <fullName evidence="8">BCCT family transporter</fullName>
    </submittedName>
</protein>
<dbReference type="GO" id="GO:0022857">
    <property type="term" value="F:transmembrane transporter activity"/>
    <property type="evidence" value="ECO:0007669"/>
    <property type="project" value="InterPro"/>
</dbReference>
<evidence type="ECO:0000256" key="4">
    <source>
        <dbReference type="ARBA" id="ARBA00022692"/>
    </source>
</evidence>
<gene>
    <name evidence="8" type="ORF">HX882_06280</name>
</gene>
<name>A0A7Y8C1D4_9PSED</name>
<dbReference type="InterPro" id="IPR000060">
    <property type="entry name" value="BCCT_transptr"/>
</dbReference>
<feature type="transmembrane region" description="Helical" evidence="7">
    <location>
        <begin position="196"/>
        <end position="214"/>
    </location>
</feature>
<keyword evidence="5 7" id="KW-1133">Transmembrane helix</keyword>
<evidence type="ECO:0000256" key="3">
    <source>
        <dbReference type="ARBA" id="ARBA00022475"/>
    </source>
</evidence>
<evidence type="ECO:0000256" key="7">
    <source>
        <dbReference type="SAM" id="Phobius"/>
    </source>
</evidence>
<keyword evidence="4 7" id="KW-0812">Transmembrane</keyword>
<feature type="transmembrane region" description="Helical" evidence="7">
    <location>
        <begin position="145"/>
        <end position="167"/>
    </location>
</feature>
<dbReference type="EMBL" id="JACAQB010000004">
    <property type="protein sequence ID" value="NWB95494.1"/>
    <property type="molecule type" value="Genomic_DNA"/>
</dbReference>
<evidence type="ECO:0000256" key="5">
    <source>
        <dbReference type="ARBA" id="ARBA00022989"/>
    </source>
</evidence>
<dbReference type="PANTHER" id="PTHR30047:SF12">
    <property type="entry name" value="BCCT-FAMILY TRANSPORTER"/>
    <property type="match status" value="1"/>
</dbReference>
<keyword evidence="2" id="KW-0813">Transport</keyword>
<dbReference type="NCBIfam" id="TIGR00842">
    <property type="entry name" value="bcct"/>
    <property type="match status" value="1"/>
</dbReference>